<reference evidence="2 3" key="1">
    <citation type="submission" date="2024-06" db="EMBL/GenBank/DDBJ databases">
        <title>Genomic Encyclopedia of Type Strains, Phase V (KMG-V): Genome sequencing to study the core and pangenomes of soil and plant-associated prokaryotes.</title>
        <authorList>
            <person name="Whitman W."/>
        </authorList>
    </citation>
    <scope>NUCLEOTIDE SEQUENCE [LARGE SCALE GENOMIC DNA]</scope>
    <source>
        <strain evidence="2 3">NE40</strain>
    </source>
</reference>
<comment type="caution">
    <text evidence="2">The sequence shown here is derived from an EMBL/GenBank/DDBJ whole genome shotgun (WGS) entry which is preliminary data.</text>
</comment>
<evidence type="ECO:0000313" key="3">
    <source>
        <dbReference type="Proteomes" id="UP001549366"/>
    </source>
</evidence>
<accession>A0ABV2SM43</accession>
<evidence type="ECO:0000256" key="1">
    <source>
        <dbReference type="SAM" id="SignalP"/>
    </source>
</evidence>
<keyword evidence="3" id="KW-1185">Reference proteome</keyword>
<keyword evidence="1" id="KW-0732">Signal</keyword>
<protein>
    <submittedName>
        <fullName evidence="2">Uncharacterized protein</fullName>
    </submittedName>
</protein>
<organism evidence="2 3">
    <name type="scientific">Endozoicomonas lisbonensis</name>
    <dbReference type="NCBI Taxonomy" id="3120522"/>
    <lineage>
        <taxon>Bacteria</taxon>
        <taxon>Pseudomonadati</taxon>
        <taxon>Pseudomonadota</taxon>
        <taxon>Gammaproteobacteria</taxon>
        <taxon>Oceanospirillales</taxon>
        <taxon>Endozoicomonadaceae</taxon>
        <taxon>Endozoicomonas</taxon>
    </lineage>
</organism>
<sequence length="215" mass="24004">MKLFPSVSFYFFSLLPLVSTASILTDECIALIQESREEICRLSSGEEYKNDKVFSTFQPHWSTDKITVQRYNTVPGVRLEHTMYEKKNNFSMKLCDLGSSGCVLAFYLNQAVRSDWPQVVSYAQTTPDSRLNGTLADNFTHRKCLNVNCSEVKVPGPGPGRASESKTFVPRLVTICCLCSDPLQKPDVKKNSNKVLDEGFENIDVTIVPSAGSNQ</sequence>
<dbReference type="Proteomes" id="UP001549366">
    <property type="component" value="Unassembled WGS sequence"/>
</dbReference>
<name>A0ABV2SM43_9GAMM</name>
<feature type="chain" id="PRO_5045375134" evidence="1">
    <location>
        <begin position="22"/>
        <end position="215"/>
    </location>
</feature>
<proteinExistence type="predicted"/>
<evidence type="ECO:0000313" key="2">
    <source>
        <dbReference type="EMBL" id="MET4758835.1"/>
    </source>
</evidence>
<gene>
    <name evidence="2" type="ORF">V5J35_004027</name>
</gene>
<dbReference type="EMBL" id="JBEWTB010000002">
    <property type="protein sequence ID" value="MET4758835.1"/>
    <property type="molecule type" value="Genomic_DNA"/>
</dbReference>
<feature type="signal peptide" evidence="1">
    <location>
        <begin position="1"/>
        <end position="21"/>
    </location>
</feature>